<sequence length="88" mass="9730">MVDRTPHTTDQCCCPPKASRYIQHMQGGSIYIIGSGTMINSLPHSLSITAKPFLIQVGFPFKRHFSLLNTEIGIIILDLPILVLPILV</sequence>
<evidence type="ECO:0000313" key="2">
    <source>
        <dbReference type="Proteomes" id="UP000824782"/>
    </source>
</evidence>
<dbReference type="EMBL" id="WNYA01000005">
    <property type="protein sequence ID" value="KAG8572672.1"/>
    <property type="molecule type" value="Genomic_DNA"/>
</dbReference>
<dbReference type="AlphaFoldDB" id="A0AAV7BJX6"/>
<gene>
    <name evidence="1" type="ORF">GDO81_012124</name>
</gene>
<keyword evidence="2" id="KW-1185">Reference proteome</keyword>
<protein>
    <submittedName>
        <fullName evidence="1">Uncharacterized protein</fullName>
    </submittedName>
</protein>
<proteinExistence type="predicted"/>
<organism evidence="1 2">
    <name type="scientific">Engystomops pustulosus</name>
    <name type="common">Tungara frog</name>
    <name type="synonym">Physalaemus pustulosus</name>
    <dbReference type="NCBI Taxonomy" id="76066"/>
    <lineage>
        <taxon>Eukaryota</taxon>
        <taxon>Metazoa</taxon>
        <taxon>Chordata</taxon>
        <taxon>Craniata</taxon>
        <taxon>Vertebrata</taxon>
        <taxon>Euteleostomi</taxon>
        <taxon>Amphibia</taxon>
        <taxon>Batrachia</taxon>
        <taxon>Anura</taxon>
        <taxon>Neobatrachia</taxon>
        <taxon>Hyloidea</taxon>
        <taxon>Leptodactylidae</taxon>
        <taxon>Leiuperinae</taxon>
        <taxon>Engystomops</taxon>
    </lineage>
</organism>
<comment type="caution">
    <text evidence="1">The sequence shown here is derived from an EMBL/GenBank/DDBJ whole genome shotgun (WGS) entry which is preliminary data.</text>
</comment>
<evidence type="ECO:0000313" key="1">
    <source>
        <dbReference type="EMBL" id="KAG8572672.1"/>
    </source>
</evidence>
<reference evidence="1" key="1">
    <citation type="thesis" date="2020" institute="ProQuest LLC" country="789 East Eisenhower Parkway, Ann Arbor, MI, USA">
        <title>Comparative Genomics and Chromosome Evolution.</title>
        <authorList>
            <person name="Mudd A.B."/>
        </authorList>
    </citation>
    <scope>NUCLEOTIDE SEQUENCE</scope>
    <source>
        <strain evidence="1">237g6f4</strain>
        <tissue evidence="1">Blood</tissue>
    </source>
</reference>
<dbReference type="Proteomes" id="UP000824782">
    <property type="component" value="Unassembled WGS sequence"/>
</dbReference>
<name>A0AAV7BJX6_ENGPU</name>
<accession>A0AAV7BJX6</accession>